<feature type="region of interest" description="Disordered" evidence="1">
    <location>
        <begin position="192"/>
        <end position="212"/>
    </location>
</feature>
<accession>A0A087UUW0</accession>
<gene>
    <name evidence="2" type="ORF">X975_18147</name>
</gene>
<sequence length="307" mass="34452">MQKTVCNLKDVKDFTQSSKYVDLESYINQRHHSIGTGLYLTDELEDLPPRFRDKVKLAFEKALASALALASDISKNVPPQMATNISGSPEFSSLFIDAMKSVEETGSVPPDIVSHCLNKLTLSLPKSFNTGEGQCSNQRNRHLSTSSSSSSHQNSSFYDYYNKYPIHSYEKQNKKFGKNRVSLDHEPIYDEIQGKADSETNSVSDVSSNFSSDLNKGCKRIFKKNNSGNFQQLKNEQFSSSSSGTEKYQSRFQKATHDHNRSSSSHKVVHGAYSMKGHRNKRNSHDELADKNLDLVSKNISLDSIKC</sequence>
<protein>
    <submittedName>
        <fullName evidence="2">Uncharacterized protein</fullName>
    </submittedName>
</protein>
<feature type="compositionally biased region" description="Low complexity" evidence="1">
    <location>
        <begin position="201"/>
        <end position="212"/>
    </location>
</feature>
<feature type="region of interest" description="Disordered" evidence="1">
    <location>
        <begin position="130"/>
        <end position="154"/>
    </location>
</feature>
<feature type="compositionally biased region" description="Low complexity" evidence="1">
    <location>
        <begin position="144"/>
        <end position="154"/>
    </location>
</feature>
<dbReference type="OrthoDB" id="10682046at2759"/>
<feature type="non-terminal residue" evidence="2">
    <location>
        <position position="307"/>
    </location>
</feature>
<dbReference type="Proteomes" id="UP000054359">
    <property type="component" value="Unassembled WGS sequence"/>
</dbReference>
<evidence type="ECO:0000256" key="1">
    <source>
        <dbReference type="SAM" id="MobiDB-lite"/>
    </source>
</evidence>
<proteinExistence type="predicted"/>
<keyword evidence="3" id="KW-1185">Reference proteome</keyword>
<name>A0A087UUW0_STEMI</name>
<dbReference type="AlphaFoldDB" id="A0A087UUW0"/>
<dbReference type="EMBL" id="KK121761">
    <property type="protein sequence ID" value="KFM81149.1"/>
    <property type="molecule type" value="Genomic_DNA"/>
</dbReference>
<evidence type="ECO:0000313" key="2">
    <source>
        <dbReference type="EMBL" id="KFM81149.1"/>
    </source>
</evidence>
<organism evidence="2 3">
    <name type="scientific">Stegodyphus mimosarum</name>
    <name type="common">African social velvet spider</name>
    <dbReference type="NCBI Taxonomy" id="407821"/>
    <lineage>
        <taxon>Eukaryota</taxon>
        <taxon>Metazoa</taxon>
        <taxon>Ecdysozoa</taxon>
        <taxon>Arthropoda</taxon>
        <taxon>Chelicerata</taxon>
        <taxon>Arachnida</taxon>
        <taxon>Araneae</taxon>
        <taxon>Araneomorphae</taxon>
        <taxon>Entelegynae</taxon>
        <taxon>Eresoidea</taxon>
        <taxon>Eresidae</taxon>
        <taxon>Stegodyphus</taxon>
    </lineage>
</organism>
<reference evidence="2 3" key="1">
    <citation type="submission" date="2013-11" db="EMBL/GenBank/DDBJ databases">
        <title>Genome sequencing of Stegodyphus mimosarum.</title>
        <authorList>
            <person name="Bechsgaard J."/>
        </authorList>
    </citation>
    <scope>NUCLEOTIDE SEQUENCE [LARGE SCALE GENOMIC DNA]</scope>
</reference>
<feature type="region of interest" description="Disordered" evidence="1">
    <location>
        <begin position="234"/>
        <end position="269"/>
    </location>
</feature>
<evidence type="ECO:0000313" key="3">
    <source>
        <dbReference type="Proteomes" id="UP000054359"/>
    </source>
</evidence>
<feature type="compositionally biased region" description="Polar residues" evidence="1">
    <location>
        <begin position="234"/>
        <end position="253"/>
    </location>
</feature>